<proteinExistence type="inferred from homology"/>
<evidence type="ECO:0000313" key="4">
    <source>
        <dbReference type="Proteomes" id="UP000295361"/>
    </source>
</evidence>
<evidence type="ECO:0000313" key="3">
    <source>
        <dbReference type="EMBL" id="TDP60592.1"/>
    </source>
</evidence>
<keyword evidence="4" id="KW-1185">Reference proteome</keyword>
<accession>A0A4V3CSG7</accession>
<keyword evidence="3" id="KW-0675">Receptor</keyword>
<comment type="caution">
    <text evidence="3">The sequence shown here is derived from an EMBL/GenBank/DDBJ whole genome shotgun (WGS) entry which is preliminary data.</text>
</comment>
<comment type="similarity">
    <text evidence="1">Belongs to the UPF0065 (bug) family.</text>
</comment>
<dbReference type="InterPro" id="IPR005064">
    <property type="entry name" value="BUG"/>
</dbReference>
<dbReference type="PIRSF" id="PIRSF017082">
    <property type="entry name" value="YflP"/>
    <property type="match status" value="1"/>
</dbReference>
<dbReference type="Proteomes" id="UP000295361">
    <property type="component" value="Unassembled WGS sequence"/>
</dbReference>
<dbReference type="SUPFAM" id="SSF53850">
    <property type="entry name" value="Periplasmic binding protein-like II"/>
    <property type="match status" value="1"/>
</dbReference>
<dbReference type="Pfam" id="PF03401">
    <property type="entry name" value="TctC"/>
    <property type="match status" value="1"/>
</dbReference>
<dbReference type="RefSeq" id="WP_425057490.1">
    <property type="nucleotide sequence ID" value="NZ_SNXS01000015.1"/>
</dbReference>
<evidence type="ECO:0000256" key="2">
    <source>
        <dbReference type="SAM" id="SignalP"/>
    </source>
</evidence>
<gene>
    <name evidence="3" type="ORF">DES47_11513</name>
</gene>
<feature type="chain" id="PRO_5020508008" evidence="2">
    <location>
        <begin position="26"/>
        <end position="324"/>
    </location>
</feature>
<feature type="signal peptide" evidence="2">
    <location>
        <begin position="1"/>
        <end position="25"/>
    </location>
</feature>
<dbReference type="AlphaFoldDB" id="A0A4V3CSG7"/>
<dbReference type="PANTHER" id="PTHR42928:SF5">
    <property type="entry name" value="BLR1237 PROTEIN"/>
    <property type="match status" value="1"/>
</dbReference>
<dbReference type="InParanoid" id="A0A4V3CSG7"/>
<dbReference type="PANTHER" id="PTHR42928">
    <property type="entry name" value="TRICARBOXYLATE-BINDING PROTEIN"/>
    <property type="match status" value="1"/>
</dbReference>
<reference evidence="3 4" key="1">
    <citation type="submission" date="2019-03" db="EMBL/GenBank/DDBJ databases">
        <title>Genomic Encyclopedia of Type Strains, Phase IV (KMG-IV): sequencing the most valuable type-strain genomes for metagenomic binning, comparative biology and taxonomic classification.</title>
        <authorList>
            <person name="Goeker M."/>
        </authorList>
    </citation>
    <scope>NUCLEOTIDE SEQUENCE [LARGE SCALE GENOMIC DNA]</scope>
    <source>
        <strain evidence="3 4">DSM 16998</strain>
    </source>
</reference>
<protein>
    <submittedName>
        <fullName evidence="3">Tripartite-type tricarboxylate transporter receptor subunit TctC</fullName>
    </submittedName>
</protein>
<dbReference type="Gene3D" id="3.40.190.10">
    <property type="entry name" value="Periplasmic binding protein-like II"/>
    <property type="match status" value="1"/>
</dbReference>
<organism evidence="3 4">
    <name type="scientific">Roseateles toxinivorans</name>
    <dbReference type="NCBI Taxonomy" id="270368"/>
    <lineage>
        <taxon>Bacteria</taxon>
        <taxon>Pseudomonadati</taxon>
        <taxon>Pseudomonadota</taxon>
        <taxon>Betaproteobacteria</taxon>
        <taxon>Burkholderiales</taxon>
        <taxon>Sphaerotilaceae</taxon>
        <taxon>Roseateles</taxon>
    </lineage>
</organism>
<keyword evidence="2" id="KW-0732">Signal</keyword>
<sequence length="324" mass="34060">MMMKNRTRLALIAGALLGAIGGAGAQALDGGLLKIVVPYPPGGSSDRAARLVAEALQPRLGVTVMVENRAGAGGRLAAQQLRREGAEANVLMLGNPAIMVVAPLVYKDAGYDADKDFVPVSQITSYDFGLAVASAVPVREFRHLVAWLTANPDKANLGVPATGSLPHFFALMVTEKVGMAPLVVGYKGSAPLLNDLMGGHVPVAVDTLDTLEPQHEGGKLRILAVSSEKRSATLPNVPTFKESGFDLSARGWNVLYAPAAMPAVKVKRLAAEIKTVMADPQLRAKFTAAKMEPVSSGAEQTSAMLKAYKAQWAPVIQKSGFNPN</sequence>
<name>A0A4V3CSG7_9BURK</name>
<dbReference type="InterPro" id="IPR042100">
    <property type="entry name" value="Bug_dom1"/>
</dbReference>
<evidence type="ECO:0000256" key="1">
    <source>
        <dbReference type="ARBA" id="ARBA00006987"/>
    </source>
</evidence>
<dbReference type="Gene3D" id="3.40.190.150">
    <property type="entry name" value="Bordetella uptake gene, domain 1"/>
    <property type="match status" value="1"/>
</dbReference>
<dbReference type="EMBL" id="SNXS01000015">
    <property type="protein sequence ID" value="TDP60592.1"/>
    <property type="molecule type" value="Genomic_DNA"/>
</dbReference>